<keyword evidence="4" id="KW-0732">Signal</keyword>
<feature type="chain" id="PRO_5004192706" evidence="4">
    <location>
        <begin position="31"/>
        <end position="506"/>
    </location>
</feature>
<evidence type="ECO:0000259" key="6">
    <source>
        <dbReference type="Pfam" id="PF05193"/>
    </source>
</evidence>
<dbReference type="Proteomes" id="UP000005695">
    <property type="component" value="Unassembled WGS sequence"/>
</dbReference>
<dbReference type="Pfam" id="PF05193">
    <property type="entry name" value="Peptidase_M16_C"/>
    <property type="match status" value="1"/>
</dbReference>
<dbReference type="EMBL" id="AAEW02000006">
    <property type="protein sequence ID" value="EAT16240.1"/>
    <property type="molecule type" value="Genomic_DNA"/>
</dbReference>
<dbReference type="SUPFAM" id="SSF63411">
    <property type="entry name" value="LuxS/MPP-like metallohydrolase"/>
    <property type="match status" value="2"/>
</dbReference>
<dbReference type="Gene3D" id="3.30.830.10">
    <property type="entry name" value="Metalloenzyme, LuxS/M16 peptidase-like"/>
    <property type="match status" value="3"/>
</dbReference>
<name>Q1K0W8_DESA6</name>
<dbReference type="PANTHER" id="PTHR11851:SF49">
    <property type="entry name" value="MITOCHONDRIAL-PROCESSING PEPTIDASE SUBUNIT ALPHA"/>
    <property type="match status" value="1"/>
</dbReference>
<dbReference type="PROSITE" id="PS00143">
    <property type="entry name" value="INSULINASE"/>
    <property type="match status" value="1"/>
</dbReference>
<protein>
    <submittedName>
        <fullName evidence="7">Peptidase M16-like</fullName>
    </submittedName>
</protein>
<evidence type="ECO:0000256" key="1">
    <source>
        <dbReference type="ARBA" id="ARBA00001947"/>
    </source>
</evidence>
<evidence type="ECO:0000256" key="3">
    <source>
        <dbReference type="RuleBase" id="RU004447"/>
    </source>
</evidence>
<evidence type="ECO:0000259" key="5">
    <source>
        <dbReference type="Pfam" id="PF00675"/>
    </source>
</evidence>
<evidence type="ECO:0000256" key="4">
    <source>
        <dbReference type="SAM" id="SignalP"/>
    </source>
</evidence>
<dbReference type="RefSeq" id="WP_005999486.1">
    <property type="nucleotide sequence ID" value="NZ_AAEW02000006.1"/>
</dbReference>
<dbReference type="InterPro" id="IPR001431">
    <property type="entry name" value="Pept_M16_Zn_BS"/>
</dbReference>
<reference evidence="7" key="2">
    <citation type="submission" date="2006-05" db="EMBL/GenBank/DDBJ databases">
        <title>Sequencing of the draft genome and assembly of Desulfuromonas acetoxidans DSM 684.</title>
        <authorList>
            <consortium name="US DOE Joint Genome Institute (JGI-PGF)"/>
            <person name="Copeland A."/>
            <person name="Lucas S."/>
            <person name="Lapidus A."/>
            <person name="Barry K."/>
            <person name="Detter J.C."/>
            <person name="Glavina del Rio T."/>
            <person name="Hammon N."/>
            <person name="Israni S."/>
            <person name="Dalin E."/>
            <person name="Tice H."/>
            <person name="Bruce D."/>
            <person name="Pitluck S."/>
            <person name="Richardson P."/>
        </authorList>
    </citation>
    <scope>NUCLEOTIDE SEQUENCE [LARGE SCALE GENOMIC DNA]</scope>
    <source>
        <strain evidence="7">DSM 684</strain>
    </source>
</reference>
<dbReference type="InterPro" id="IPR007863">
    <property type="entry name" value="Peptidase_M16_C"/>
</dbReference>
<dbReference type="Pfam" id="PF00675">
    <property type="entry name" value="Peptidase_M16"/>
    <property type="match status" value="2"/>
</dbReference>
<dbReference type="GO" id="GO:0006508">
    <property type="term" value="P:proteolysis"/>
    <property type="evidence" value="ECO:0007669"/>
    <property type="project" value="InterPro"/>
</dbReference>
<dbReference type="OrthoDB" id="9811314at2"/>
<feature type="domain" description="Peptidase M16 C-terminal" evidence="6">
    <location>
        <begin position="256"/>
        <end position="433"/>
    </location>
</feature>
<accession>Q1K0W8</accession>
<keyword evidence="8" id="KW-1185">Reference proteome</keyword>
<evidence type="ECO:0000313" key="8">
    <source>
        <dbReference type="Proteomes" id="UP000005695"/>
    </source>
</evidence>
<proteinExistence type="inferred from homology"/>
<dbReference type="PANTHER" id="PTHR11851">
    <property type="entry name" value="METALLOPROTEASE"/>
    <property type="match status" value="1"/>
</dbReference>
<evidence type="ECO:0000256" key="2">
    <source>
        <dbReference type="ARBA" id="ARBA00007261"/>
    </source>
</evidence>
<evidence type="ECO:0000313" key="7">
    <source>
        <dbReference type="EMBL" id="EAT16240.1"/>
    </source>
</evidence>
<dbReference type="InterPro" id="IPR011765">
    <property type="entry name" value="Pept_M16_N"/>
</dbReference>
<comment type="similarity">
    <text evidence="2 3">Belongs to the peptidase M16 family.</text>
</comment>
<gene>
    <name evidence="7" type="ORF">Dace_1704</name>
</gene>
<dbReference type="InterPro" id="IPR011249">
    <property type="entry name" value="Metalloenz_LuxS/M16"/>
</dbReference>
<dbReference type="InterPro" id="IPR050361">
    <property type="entry name" value="MPP/UQCRC_Complex"/>
</dbReference>
<reference evidence="7" key="1">
    <citation type="submission" date="2006-05" db="EMBL/GenBank/DDBJ databases">
        <title>Annotation of the draft genome assembly of Desulfuromonas acetoxidans DSM 684.</title>
        <authorList>
            <consortium name="US DOE Joint Genome Institute (JGI-ORNL)"/>
            <person name="Larimer F."/>
            <person name="Land M."/>
            <person name="Hauser L."/>
        </authorList>
    </citation>
    <scope>NUCLEOTIDE SEQUENCE [LARGE SCALE GENOMIC DNA]</scope>
    <source>
        <strain evidence="7">DSM 684</strain>
    </source>
</reference>
<feature type="domain" description="Peptidase M16 N-terminal" evidence="5">
    <location>
        <begin position="153"/>
        <end position="247"/>
    </location>
</feature>
<dbReference type="GO" id="GO:0046872">
    <property type="term" value="F:metal ion binding"/>
    <property type="evidence" value="ECO:0007669"/>
    <property type="project" value="InterPro"/>
</dbReference>
<feature type="domain" description="Peptidase M16 N-terminal" evidence="5">
    <location>
        <begin position="55"/>
        <end position="99"/>
    </location>
</feature>
<sequence length="506" mass="57769">MRRPRSLSCFSVRTVFIVLLCCLVTSSLWADDSLGDKVQQFTLENGLTLLVAERHDSPTFTAYMTIGVGSVNEVGDNRGVAHLLEHMRFKGTRQIGTRDFAAEKPLLDKIEQTAVALERLEQQPHADASRKQVMVDQLHALQQQHRSLVVKDEFSQIYSRHGGVGFNAFTGKDLTSYLISLPTNKLELWMSLEADRMQNAVLREFYTEREVVLEERRRSYESRPGGMMYEALLATAFRVHPYRHPVIGWTSDIENLTLAETSDFLHRYYAPVNAVIAIVGDVNAEQTHQLVERYFGGMSPGEKIPPVTAVEPPQQGERRTEVRFDAEPQLLVAFHKPTLPSRDDYTFDLLSHLLTEGPRSRLYRSLVLEQQLATKVTSYSAPGARYNNLFVVSLTPRSPHTTAELEQALYRELELLKQQPVSEQELTPIRKQLRADRLRYLKSNNGLANMLTRFQVVAGDWRYLVDYDENIARIHGDDLQQVAQRWLTKENRSVITLVQEADDEAL</sequence>
<comment type="caution">
    <text evidence="7">The sequence shown here is derived from an EMBL/GenBank/DDBJ whole genome shotgun (WGS) entry which is preliminary data.</text>
</comment>
<dbReference type="GO" id="GO:0004222">
    <property type="term" value="F:metalloendopeptidase activity"/>
    <property type="evidence" value="ECO:0007669"/>
    <property type="project" value="InterPro"/>
</dbReference>
<comment type="cofactor">
    <cofactor evidence="1">
        <name>Zn(2+)</name>
        <dbReference type="ChEBI" id="CHEBI:29105"/>
    </cofactor>
</comment>
<feature type="signal peptide" evidence="4">
    <location>
        <begin position="1"/>
        <end position="30"/>
    </location>
</feature>
<dbReference type="AlphaFoldDB" id="Q1K0W8"/>
<organism evidence="7 8">
    <name type="scientific">Desulfuromonas acetoxidans (strain DSM 684 / 11070)</name>
    <dbReference type="NCBI Taxonomy" id="281689"/>
    <lineage>
        <taxon>Bacteria</taxon>
        <taxon>Pseudomonadati</taxon>
        <taxon>Thermodesulfobacteriota</taxon>
        <taxon>Desulfuromonadia</taxon>
        <taxon>Desulfuromonadales</taxon>
        <taxon>Desulfuromonadaceae</taxon>
        <taxon>Desulfuromonas</taxon>
    </lineage>
</organism>